<dbReference type="Pfam" id="PF07542">
    <property type="entry name" value="ATP12"/>
    <property type="match status" value="1"/>
</dbReference>
<proteinExistence type="inferred from homology"/>
<dbReference type="EMBL" id="LGAP01000001">
    <property type="protein sequence ID" value="KOF22332.1"/>
    <property type="molecule type" value="Genomic_DNA"/>
</dbReference>
<dbReference type="InterPro" id="IPR023335">
    <property type="entry name" value="ATP12_ortho_dom_sf"/>
</dbReference>
<dbReference type="AlphaFoldDB" id="A0A0L8C5V1"/>
<dbReference type="PATRIC" id="fig|106592.7.peg.411"/>
<dbReference type="SUPFAM" id="SSF160909">
    <property type="entry name" value="ATP12-like"/>
    <property type="match status" value="1"/>
</dbReference>
<dbReference type="PANTHER" id="PTHR21013:SF10">
    <property type="entry name" value="ATP SYNTHASE MITOCHONDRIAL F1 COMPLEX ASSEMBLY FACTOR 2"/>
    <property type="match status" value="1"/>
</dbReference>
<accession>A0A0L8C5V1</accession>
<dbReference type="PANTHER" id="PTHR21013">
    <property type="entry name" value="ATP SYNTHASE MITOCHONDRIAL F1 COMPLEX ASSEMBLY FACTOR 2/ATP12 PROTEIN, MITOCHONDRIAL PRECURSOR"/>
    <property type="match status" value="1"/>
</dbReference>
<dbReference type="RefSeq" id="WP_053247125.1">
    <property type="nucleotide sequence ID" value="NZ_LGAP01000001.1"/>
</dbReference>
<keyword evidence="3" id="KW-0143">Chaperone</keyword>
<name>A0A0L8C5V1_ENSAD</name>
<comment type="caution">
    <text evidence="4">The sequence shown here is derived from an EMBL/GenBank/DDBJ whole genome shotgun (WGS) entry which is preliminary data.</text>
</comment>
<dbReference type="Gene3D" id="3.30.2180.10">
    <property type="entry name" value="ATP12-like"/>
    <property type="match status" value="1"/>
</dbReference>
<dbReference type="InterPro" id="IPR011419">
    <property type="entry name" value="ATP12_ATP_synth-F1-assembly"/>
</dbReference>
<evidence type="ECO:0000313" key="4">
    <source>
        <dbReference type="EMBL" id="KOF22332.1"/>
    </source>
</evidence>
<dbReference type="Proteomes" id="UP000037425">
    <property type="component" value="Unassembled WGS sequence"/>
</dbReference>
<dbReference type="Gene3D" id="1.10.3580.10">
    <property type="entry name" value="ATP12 ATPase"/>
    <property type="match status" value="1"/>
</dbReference>
<comment type="similarity">
    <text evidence="1">Belongs to the ATP12 family.</text>
</comment>
<dbReference type="OrthoDB" id="9797825at2"/>
<sequence length="261" mass="28605">MPDIRDELSGALSHEDPVRRAQIQMLKPLPKRFYKDVSIGASEDGGHSVLLDGRPVRTPAKHPLAVPTLRLAEMLAAEWDAQVEVIDPAKMPVTRIVNTALDGVAKDQRSVFEDVLRFAGTDLLCYRADSPEGLVGRQNAVWNPVLEWAAQSLGARFILAEGVIHQEQPGEAITAYAEGLRAFATPLGLTCVHTITTLTGSALLAVAFASGRLTAEQAWTAAHVDEDWQIEHWGTDEEAFKRREARWQEMQAAAAVLDALR</sequence>
<evidence type="ECO:0000256" key="3">
    <source>
        <dbReference type="ARBA" id="ARBA00023186"/>
    </source>
</evidence>
<reference evidence="5" key="1">
    <citation type="submission" date="2015-07" db="EMBL/GenBank/DDBJ databases">
        <title>Whole genome sequence of an Ensifer adhaerens strain isolated from a cave pool in the Wind Cave National Park.</title>
        <authorList>
            <person name="Eng W.W.H."/>
            <person name="Gan H.M."/>
            <person name="Barton H.A."/>
            <person name="Savka M.A."/>
        </authorList>
    </citation>
    <scope>NUCLEOTIDE SEQUENCE [LARGE SCALE GENOMIC DNA]</scope>
    <source>
        <strain evidence="5">SD006</strain>
    </source>
</reference>
<evidence type="ECO:0000313" key="5">
    <source>
        <dbReference type="Proteomes" id="UP000037425"/>
    </source>
</evidence>
<dbReference type="GO" id="GO:0043461">
    <property type="term" value="P:proton-transporting ATP synthase complex assembly"/>
    <property type="evidence" value="ECO:0007669"/>
    <property type="project" value="InterPro"/>
</dbReference>
<evidence type="ECO:0000256" key="2">
    <source>
        <dbReference type="ARBA" id="ARBA00022946"/>
    </source>
</evidence>
<keyword evidence="2" id="KW-0809">Transit peptide</keyword>
<gene>
    <name evidence="4" type="ORF">AC244_01945</name>
</gene>
<organism evidence="4 5">
    <name type="scientific">Ensifer adhaerens</name>
    <name type="common">Sinorhizobium morelense</name>
    <dbReference type="NCBI Taxonomy" id="106592"/>
    <lineage>
        <taxon>Bacteria</taxon>
        <taxon>Pseudomonadati</taxon>
        <taxon>Pseudomonadota</taxon>
        <taxon>Alphaproteobacteria</taxon>
        <taxon>Hyphomicrobiales</taxon>
        <taxon>Rhizobiaceae</taxon>
        <taxon>Sinorhizobium/Ensifer group</taxon>
        <taxon>Ensifer</taxon>
    </lineage>
</organism>
<evidence type="ECO:0000256" key="1">
    <source>
        <dbReference type="ARBA" id="ARBA00008231"/>
    </source>
</evidence>
<dbReference type="InterPro" id="IPR042272">
    <property type="entry name" value="ATP12_ATP_synth-F1-assembly_N"/>
</dbReference>
<protein>
    <submittedName>
        <fullName evidence="4">ATPase</fullName>
    </submittedName>
</protein>